<keyword evidence="2" id="KW-1185">Reference proteome</keyword>
<dbReference type="Pfam" id="PF18937">
    <property type="entry name" value="DUF5685"/>
    <property type="match status" value="1"/>
</dbReference>
<name>A0A1M6ELE3_9CLOT</name>
<protein>
    <submittedName>
        <fullName evidence="1">Uncharacterized protein</fullName>
    </submittedName>
</protein>
<dbReference type="EMBL" id="FQZB01000005">
    <property type="protein sequence ID" value="SHI86226.1"/>
    <property type="molecule type" value="Genomic_DNA"/>
</dbReference>
<sequence length="299" mass="34703">MFGYVTPMKMEMKIKDYERFKAYYCGLCHEIKKNYGNLSRISLNFDMTFLGLLLDGLSYDKTSVKKIHCPLHITENKAIIIDSSALDYASSINVALFYFKLVDDVMDDKSLKGKIGSLFFQHKEKKFSLSYSIVNKIIVNELENLKKLENSLNFNSIDEISHPFAHLTGMLIKAYPNELINDTLELRDELYILGYNLGKWIYIIDAFDDLKEDILKKKFNPINHLFNNNSLTADEFIPLIKNRIEFTLLNSSASAYESFKNLKINKNYDILDNILSLGLMDKNHKILNKYCQNNCKCEE</sequence>
<dbReference type="RefSeq" id="WP_072985463.1">
    <property type="nucleotide sequence ID" value="NZ_FQZB01000005.1"/>
</dbReference>
<reference evidence="1 2" key="1">
    <citation type="submission" date="2016-11" db="EMBL/GenBank/DDBJ databases">
        <authorList>
            <person name="Jaros S."/>
            <person name="Januszkiewicz K."/>
            <person name="Wedrychowicz H."/>
        </authorList>
    </citation>
    <scope>NUCLEOTIDE SEQUENCE [LARGE SCALE GENOMIC DNA]</scope>
    <source>
        <strain evidence="1 2">DSM 21758</strain>
    </source>
</reference>
<dbReference type="STRING" id="1121302.SAMN02745163_00880"/>
<proteinExistence type="predicted"/>
<evidence type="ECO:0000313" key="2">
    <source>
        <dbReference type="Proteomes" id="UP000184310"/>
    </source>
</evidence>
<dbReference type="AlphaFoldDB" id="A0A1M6ELE3"/>
<organism evidence="1 2">
    <name type="scientific">Clostridium cavendishii DSM 21758</name>
    <dbReference type="NCBI Taxonomy" id="1121302"/>
    <lineage>
        <taxon>Bacteria</taxon>
        <taxon>Bacillati</taxon>
        <taxon>Bacillota</taxon>
        <taxon>Clostridia</taxon>
        <taxon>Eubacteriales</taxon>
        <taxon>Clostridiaceae</taxon>
        <taxon>Clostridium</taxon>
    </lineage>
</organism>
<dbReference type="InterPro" id="IPR043740">
    <property type="entry name" value="DUF5685"/>
</dbReference>
<gene>
    <name evidence="1" type="ORF">SAMN02745163_00880</name>
</gene>
<evidence type="ECO:0000313" key="1">
    <source>
        <dbReference type="EMBL" id="SHI86226.1"/>
    </source>
</evidence>
<dbReference type="OrthoDB" id="1722540at2"/>
<dbReference type="Proteomes" id="UP000184310">
    <property type="component" value="Unassembled WGS sequence"/>
</dbReference>
<accession>A0A1M6ELE3</accession>